<name>A0ABD2Z9M6_9GENT</name>
<proteinExistence type="predicted"/>
<keyword evidence="1" id="KW-0472">Membrane</keyword>
<reference evidence="2 3" key="1">
    <citation type="submission" date="2024-11" db="EMBL/GenBank/DDBJ databases">
        <title>A near-complete genome assembly of Cinchona calisaya.</title>
        <authorList>
            <person name="Lian D.C."/>
            <person name="Zhao X.W."/>
            <person name="Wei L."/>
        </authorList>
    </citation>
    <scope>NUCLEOTIDE SEQUENCE [LARGE SCALE GENOMIC DNA]</scope>
    <source>
        <tissue evidence="2">Nenye</tissue>
    </source>
</reference>
<evidence type="ECO:0000313" key="3">
    <source>
        <dbReference type="Proteomes" id="UP001630127"/>
    </source>
</evidence>
<evidence type="ECO:0000313" key="2">
    <source>
        <dbReference type="EMBL" id="KAL3515032.1"/>
    </source>
</evidence>
<keyword evidence="3" id="KW-1185">Reference proteome</keyword>
<dbReference type="EMBL" id="JBJUIK010000010">
    <property type="protein sequence ID" value="KAL3515032.1"/>
    <property type="molecule type" value="Genomic_DNA"/>
</dbReference>
<dbReference type="Proteomes" id="UP001630127">
    <property type="component" value="Unassembled WGS sequence"/>
</dbReference>
<keyword evidence="1" id="KW-0812">Transmembrane</keyword>
<organism evidence="2 3">
    <name type="scientific">Cinchona calisaya</name>
    <dbReference type="NCBI Taxonomy" id="153742"/>
    <lineage>
        <taxon>Eukaryota</taxon>
        <taxon>Viridiplantae</taxon>
        <taxon>Streptophyta</taxon>
        <taxon>Embryophyta</taxon>
        <taxon>Tracheophyta</taxon>
        <taxon>Spermatophyta</taxon>
        <taxon>Magnoliopsida</taxon>
        <taxon>eudicotyledons</taxon>
        <taxon>Gunneridae</taxon>
        <taxon>Pentapetalae</taxon>
        <taxon>asterids</taxon>
        <taxon>lamiids</taxon>
        <taxon>Gentianales</taxon>
        <taxon>Rubiaceae</taxon>
        <taxon>Cinchonoideae</taxon>
        <taxon>Cinchoneae</taxon>
        <taxon>Cinchona</taxon>
    </lineage>
</organism>
<comment type="caution">
    <text evidence="2">The sequence shown here is derived from an EMBL/GenBank/DDBJ whole genome shotgun (WGS) entry which is preliminary data.</text>
</comment>
<feature type="transmembrane region" description="Helical" evidence="1">
    <location>
        <begin position="58"/>
        <end position="79"/>
    </location>
</feature>
<evidence type="ECO:0000256" key="1">
    <source>
        <dbReference type="SAM" id="Phobius"/>
    </source>
</evidence>
<sequence>MDRRTWGIVAVIFLSSIIAAYYTAQLTRHVDAPAAVEASEAAFDFETRVVLIASDLDLMLSLALAMAAAFTPQLSWFCLHGRKISTDSLGYRRKDSLLRRRRDYSVVEMLPRCSLSPCNLHFHLCKSTNVGGELFGEDNSRFFHCDRKFFT</sequence>
<keyword evidence="1" id="KW-1133">Transmembrane helix</keyword>
<accession>A0ABD2Z9M6</accession>
<dbReference type="AlphaFoldDB" id="A0ABD2Z9M6"/>
<protein>
    <submittedName>
        <fullName evidence="2">Uncharacterized protein</fullName>
    </submittedName>
</protein>
<feature type="transmembrane region" description="Helical" evidence="1">
    <location>
        <begin position="7"/>
        <end position="24"/>
    </location>
</feature>
<gene>
    <name evidence="2" type="ORF">ACH5RR_021934</name>
</gene>